<proteinExistence type="predicted"/>
<keyword evidence="2" id="KW-1185">Reference proteome</keyword>
<organism evidence="1 2">
    <name type="scientific">Elysia crispata</name>
    <name type="common">lettuce slug</name>
    <dbReference type="NCBI Taxonomy" id="231223"/>
    <lineage>
        <taxon>Eukaryota</taxon>
        <taxon>Metazoa</taxon>
        <taxon>Spiralia</taxon>
        <taxon>Lophotrochozoa</taxon>
        <taxon>Mollusca</taxon>
        <taxon>Gastropoda</taxon>
        <taxon>Heterobranchia</taxon>
        <taxon>Euthyneura</taxon>
        <taxon>Panpulmonata</taxon>
        <taxon>Sacoglossa</taxon>
        <taxon>Placobranchoidea</taxon>
        <taxon>Plakobranchidae</taxon>
        <taxon>Elysia</taxon>
    </lineage>
</organism>
<evidence type="ECO:0000313" key="2">
    <source>
        <dbReference type="Proteomes" id="UP001283361"/>
    </source>
</evidence>
<reference evidence="1" key="1">
    <citation type="journal article" date="2023" name="G3 (Bethesda)">
        <title>A reference genome for the long-term kleptoplast-retaining sea slug Elysia crispata morphotype clarki.</title>
        <authorList>
            <person name="Eastman K.E."/>
            <person name="Pendleton A.L."/>
            <person name="Shaikh M.A."/>
            <person name="Suttiyut T."/>
            <person name="Ogas R."/>
            <person name="Tomko P."/>
            <person name="Gavelis G."/>
            <person name="Widhalm J.R."/>
            <person name="Wisecaver J.H."/>
        </authorList>
    </citation>
    <scope>NUCLEOTIDE SEQUENCE</scope>
    <source>
        <strain evidence="1">ECLA1</strain>
    </source>
</reference>
<sequence>MSGPDQCIGYGMGGSWQGIMIGISGPGQGIGYGMGGTWQGIINGMSGPGQGIGYGLGGTWQGIVYDMSGPGQGIGYGMATGSSNFERRGDSTKTTKPSIVVEDSLLIGCMLATCLNRHLQVEMSVAVGFHSKPFGHTQVRKFNWLMSQPRFASMEEVGLDFSTWNTVLITQQKNILFEGLTVCFNGYFGSPV</sequence>
<accession>A0AAE1EBG8</accession>
<dbReference type="Proteomes" id="UP001283361">
    <property type="component" value="Unassembled WGS sequence"/>
</dbReference>
<evidence type="ECO:0000313" key="1">
    <source>
        <dbReference type="EMBL" id="KAK3799873.1"/>
    </source>
</evidence>
<protein>
    <submittedName>
        <fullName evidence="1">Uncharacterized protein</fullName>
    </submittedName>
</protein>
<gene>
    <name evidence="1" type="ORF">RRG08_000269</name>
</gene>
<name>A0AAE1EBG8_9GAST</name>
<dbReference type="AlphaFoldDB" id="A0AAE1EBG8"/>
<dbReference type="EMBL" id="JAWDGP010000532">
    <property type="protein sequence ID" value="KAK3799873.1"/>
    <property type="molecule type" value="Genomic_DNA"/>
</dbReference>
<comment type="caution">
    <text evidence="1">The sequence shown here is derived from an EMBL/GenBank/DDBJ whole genome shotgun (WGS) entry which is preliminary data.</text>
</comment>